<reference evidence="1" key="1">
    <citation type="submission" date="2010-12" db="EMBL/GenBank/DDBJ databases">
        <title>Complete sequence of Rhodopseudomonas palustris DX-1.</title>
        <authorList>
            <consortium name="US DOE Joint Genome Institute"/>
            <person name="Lucas S."/>
            <person name="Copeland A."/>
            <person name="Lapidus A."/>
            <person name="Cheng J.-F."/>
            <person name="Goodwin L."/>
            <person name="Pitluck S."/>
            <person name="Misra M."/>
            <person name="Chertkov O."/>
            <person name="Detter J.C."/>
            <person name="Han C."/>
            <person name="Tapia R."/>
            <person name="Land M."/>
            <person name="Hauser L."/>
            <person name="Kyrpides N."/>
            <person name="Ivanova N."/>
            <person name="Ovchinnikova G."/>
            <person name="Logan B."/>
            <person name="Oda Y."/>
            <person name="Harwood C."/>
            <person name="Woyke T."/>
        </authorList>
    </citation>
    <scope>NUCLEOTIDE SEQUENCE [LARGE SCALE GENOMIC DNA]</scope>
    <source>
        <strain evidence="1">DX-1</strain>
    </source>
</reference>
<organism evidence="1 2">
    <name type="scientific">Rhodopseudomonas palustris (strain DX-1)</name>
    <dbReference type="NCBI Taxonomy" id="652103"/>
    <lineage>
        <taxon>Bacteria</taxon>
        <taxon>Pseudomonadati</taxon>
        <taxon>Pseudomonadota</taxon>
        <taxon>Alphaproteobacteria</taxon>
        <taxon>Hyphomicrobiales</taxon>
        <taxon>Nitrobacteraceae</taxon>
        <taxon>Rhodopseudomonas</taxon>
    </lineage>
</organism>
<dbReference type="STRING" id="652103.Rpdx1_2515"/>
<dbReference type="HOGENOM" id="CLU_2466989_0_0_5"/>
<dbReference type="Proteomes" id="UP000001402">
    <property type="component" value="Chromosome"/>
</dbReference>
<dbReference type="AlphaFoldDB" id="E6VFL4"/>
<accession>E6VFL4</accession>
<proteinExistence type="predicted"/>
<dbReference type="KEGG" id="rpx:Rpdx1_2515"/>
<gene>
    <name evidence="1" type="ordered locus">Rpdx1_2515</name>
</gene>
<protein>
    <submittedName>
        <fullName evidence="1">Uncharacterized protein</fullName>
    </submittedName>
</protein>
<evidence type="ECO:0000313" key="2">
    <source>
        <dbReference type="Proteomes" id="UP000001402"/>
    </source>
</evidence>
<name>E6VFL4_RHOPX</name>
<dbReference type="EMBL" id="CP002418">
    <property type="protein sequence ID" value="ADU44106.1"/>
    <property type="molecule type" value="Genomic_DNA"/>
</dbReference>
<evidence type="ECO:0000313" key="1">
    <source>
        <dbReference type="EMBL" id="ADU44106.1"/>
    </source>
</evidence>
<dbReference type="OrthoDB" id="9981587at2"/>
<dbReference type="BioCyc" id="RPAL652103:RPDX1_RS12375-MONOMER"/>
<sequence>MTKITIHKLHSGFANIADDWSLSDVPADEYRGDYAAVAELPKGFRVARSMGGNLAVYDATDNHYEVTADAGAPVLAGNGTIIPLELVR</sequence>